<accession>A0A8S5SKA9</accession>
<dbReference type="EMBL" id="BK032616">
    <property type="protein sequence ID" value="DAF51492.1"/>
    <property type="molecule type" value="Genomic_DNA"/>
</dbReference>
<feature type="domain" description="DUF5048" evidence="1">
    <location>
        <begin position="382"/>
        <end position="484"/>
    </location>
</feature>
<organism evidence="2">
    <name type="scientific">Siphoviridae sp. ctrCN24</name>
    <dbReference type="NCBI Taxonomy" id="2827953"/>
    <lineage>
        <taxon>Viruses</taxon>
        <taxon>Duplodnaviria</taxon>
        <taxon>Heunggongvirae</taxon>
        <taxon>Uroviricota</taxon>
        <taxon>Caudoviricetes</taxon>
    </lineage>
</organism>
<sequence length="487" mass="55331">MAIDIKSEDYDILKQPYINKYLRIDLLDFDYNVIRDITGHLTKCSVSVDADSDLRRNCDVSMVITDDTVDISPEGGIWLNRYIQPYVGYENAYTGKIQWYNQGIFLINEPTWQYDASTNELSFKGVDLMAKMTGLRNGNLEGIPTVVPQGSDVRGAIIQLLEMSGFTSYIVDECVNDLGGVQEVPYDIQVEQGGTVYDMLSKLRDIVPNYQMYFDVNGTFHYNRIPSGANEAIAATDDLWDDILISESNDVSFEEVKNTIEVYGKTHSTDNYPTEITATESEGTIVLTIPSLSDSTLPEYTLIAFNLESAFEPPNVWGGIRVSVANSKDPREFYIVNGADENILRLEAGYHVMHIHKFAGNWYWLYLGGLQAHAVVRETNRQSPFNIYDNGIIRVVLSGGDYDNITSDELAKERAQLELYWKCRLKDSVALSVIPIPWLDVNILVSHALRDETEEKQWMIKSFSVDYGEISEMKIEMIAYYPYYEEV</sequence>
<name>A0A8S5SKA9_9CAUD</name>
<dbReference type="InterPro" id="IPR032489">
    <property type="entry name" value="DUF5048"/>
</dbReference>
<reference evidence="2" key="1">
    <citation type="journal article" date="2021" name="Proc. Natl. Acad. Sci. U.S.A.">
        <title>A Catalog of Tens of Thousands of Viruses from Human Metagenomes Reveals Hidden Associations with Chronic Diseases.</title>
        <authorList>
            <person name="Tisza M.J."/>
            <person name="Buck C.B."/>
        </authorList>
    </citation>
    <scope>NUCLEOTIDE SEQUENCE</scope>
    <source>
        <strain evidence="2">CtrCN24</strain>
    </source>
</reference>
<protein>
    <recommendedName>
        <fullName evidence="1">DUF5048 domain-containing protein</fullName>
    </recommendedName>
</protein>
<evidence type="ECO:0000259" key="1">
    <source>
        <dbReference type="Pfam" id="PF16467"/>
    </source>
</evidence>
<evidence type="ECO:0000313" key="2">
    <source>
        <dbReference type="EMBL" id="DAF51492.1"/>
    </source>
</evidence>
<dbReference type="Pfam" id="PF16467">
    <property type="entry name" value="DUF5048"/>
    <property type="match status" value="1"/>
</dbReference>
<proteinExistence type="predicted"/>